<keyword evidence="2" id="KW-1133">Transmembrane helix</keyword>
<feature type="compositionally biased region" description="Basic and acidic residues" evidence="1">
    <location>
        <begin position="76"/>
        <end position="98"/>
    </location>
</feature>
<feature type="transmembrane region" description="Helical" evidence="2">
    <location>
        <begin position="6"/>
        <end position="28"/>
    </location>
</feature>
<evidence type="ECO:0000256" key="2">
    <source>
        <dbReference type="SAM" id="Phobius"/>
    </source>
</evidence>
<gene>
    <name evidence="3" type="ORF">AVDCRST_MAG69-1068</name>
</gene>
<feature type="region of interest" description="Disordered" evidence="1">
    <location>
        <begin position="33"/>
        <end position="107"/>
    </location>
</feature>
<name>A0A6J4S4E8_9ACTN</name>
<keyword evidence="2" id="KW-0472">Membrane</keyword>
<keyword evidence="2" id="KW-0812">Transmembrane</keyword>
<proteinExistence type="predicted"/>
<sequence>MTLEGWIFMVGLRVLDIGALIAWLIWFYRQKDADDDETGGDDSWRDREPDDQPPAPPTGGDGLTLPLPDAAPWPTRLREHGDREMPRSPARRQVEPHRAPVRAPSSV</sequence>
<dbReference type="AlphaFoldDB" id="A0A6J4S4E8"/>
<dbReference type="EMBL" id="CADCVP010000121">
    <property type="protein sequence ID" value="CAA9486050.1"/>
    <property type="molecule type" value="Genomic_DNA"/>
</dbReference>
<reference evidence="3" key="1">
    <citation type="submission" date="2020-02" db="EMBL/GenBank/DDBJ databases">
        <authorList>
            <person name="Meier V. D."/>
        </authorList>
    </citation>
    <scope>NUCLEOTIDE SEQUENCE</scope>
    <source>
        <strain evidence="3">AVDCRST_MAG69</strain>
    </source>
</reference>
<protein>
    <submittedName>
        <fullName evidence="3">Uncharacterized protein</fullName>
    </submittedName>
</protein>
<evidence type="ECO:0000256" key="1">
    <source>
        <dbReference type="SAM" id="MobiDB-lite"/>
    </source>
</evidence>
<evidence type="ECO:0000313" key="3">
    <source>
        <dbReference type="EMBL" id="CAA9486050.1"/>
    </source>
</evidence>
<organism evidence="3">
    <name type="scientific">uncultured Solirubrobacteraceae bacterium</name>
    <dbReference type="NCBI Taxonomy" id="1162706"/>
    <lineage>
        <taxon>Bacteria</taxon>
        <taxon>Bacillati</taxon>
        <taxon>Actinomycetota</taxon>
        <taxon>Thermoleophilia</taxon>
        <taxon>Solirubrobacterales</taxon>
        <taxon>Solirubrobacteraceae</taxon>
        <taxon>environmental samples</taxon>
    </lineage>
</organism>
<accession>A0A6J4S4E8</accession>